<evidence type="ECO:0000313" key="6">
    <source>
        <dbReference type="RefSeq" id="XP_022342234.1"/>
    </source>
</evidence>
<evidence type="ECO:0000313" key="5">
    <source>
        <dbReference type="Proteomes" id="UP000694844"/>
    </source>
</evidence>
<gene>
    <name evidence="6 7" type="primary">LOC111135993</name>
</gene>
<dbReference type="AlphaFoldDB" id="A0A8B8EQL6"/>
<dbReference type="CDD" id="cd00112">
    <property type="entry name" value="LDLa"/>
    <property type="match status" value="1"/>
</dbReference>
<dbReference type="Pfam" id="PF00057">
    <property type="entry name" value="Ldl_recept_a"/>
    <property type="match status" value="1"/>
</dbReference>
<dbReference type="SMART" id="SM00192">
    <property type="entry name" value="LDLa"/>
    <property type="match status" value="1"/>
</dbReference>
<dbReference type="Proteomes" id="UP000694844">
    <property type="component" value="Chromosome 5"/>
</dbReference>
<keyword evidence="1 2" id="KW-1015">Disulfide bond</keyword>
<organism evidence="5 6">
    <name type="scientific">Crassostrea virginica</name>
    <name type="common">Eastern oyster</name>
    <dbReference type="NCBI Taxonomy" id="6565"/>
    <lineage>
        <taxon>Eukaryota</taxon>
        <taxon>Metazoa</taxon>
        <taxon>Spiralia</taxon>
        <taxon>Lophotrochozoa</taxon>
        <taxon>Mollusca</taxon>
        <taxon>Bivalvia</taxon>
        <taxon>Autobranchia</taxon>
        <taxon>Pteriomorphia</taxon>
        <taxon>Ostreida</taxon>
        <taxon>Ostreoidea</taxon>
        <taxon>Ostreidae</taxon>
        <taxon>Crassostrea</taxon>
    </lineage>
</organism>
<evidence type="ECO:0000256" key="4">
    <source>
        <dbReference type="SAM" id="Phobius"/>
    </source>
</evidence>
<feature type="region of interest" description="Disordered" evidence="3">
    <location>
        <begin position="214"/>
        <end position="233"/>
    </location>
</feature>
<name>A0A8B8EQL6_CRAVI</name>
<evidence type="ECO:0000256" key="1">
    <source>
        <dbReference type="ARBA" id="ARBA00023157"/>
    </source>
</evidence>
<dbReference type="InterPro" id="IPR002172">
    <property type="entry name" value="LDrepeatLR_classA_rpt"/>
</dbReference>
<reference evidence="6 7" key="1">
    <citation type="submission" date="2025-04" db="UniProtKB">
        <authorList>
            <consortium name="RefSeq"/>
        </authorList>
    </citation>
    <scope>IDENTIFICATION</scope>
    <source>
        <tissue evidence="6 7">Whole sample</tissue>
    </source>
</reference>
<dbReference type="PROSITE" id="PS50068">
    <property type="entry name" value="LDLRA_2"/>
    <property type="match status" value="1"/>
</dbReference>
<feature type="transmembrane region" description="Helical" evidence="4">
    <location>
        <begin position="81"/>
        <end position="102"/>
    </location>
</feature>
<proteinExistence type="predicted"/>
<feature type="disulfide bond" evidence="2">
    <location>
        <begin position="35"/>
        <end position="47"/>
    </location>
</feature>
<dbReference type="InterPro" id="IPR036055">
    <property type="entry name" value="LDL_receptor-like_sf"/>
</dbReference>
<feature type="disulfide bond" evidence="2">
    <location>
        <begin position="54"/>
        <end position="69"/>
    </location>
</feature>
<protein>
    <submittedName>
        <fullName evidence="6 7">Uncharacterized protein LOC111135993 isoform X2</fullName>
    </submittedName>
</protein>
<sequence length="252" mass="27366">MSALETTSSDCGQSPEAYKTCGQFRCVPVNVTCPCLSEEFNCADGTCISQVLVCNGVKDCDNGNDEIICKGALSTGVPLSVFIAVTCVCVLFCVLAVIVIYIRLRRRHQRTNASLASNALLQQSNEKDNTDSSSKNPPCSNGIDIRDDTKNHLHRSHGYEKVPQDFGIFFGEEFLGTSTPKQGIKHIINPKRFSGNVDFLDQVIVNQSLNSCGDFRGSSKKPPARKPRAIGDSASNLNTSLFLPIDHVTSTD</sequence>
<keyword evidence="4" id="KW-0812">Transmembrane</keyword>
<keyword evidence="5" id="KW-1185">Reference proteome</keyword>
<dbReference type="RefSeq" id="XP_022342235.1">
    <property type="nucleotide sequence ID" value="XM_022486527.1"/>
</dbReference>
<evidence type="ECO:0000256" key="3">
    <source>
        <dbReference type="SAM" id="MobiDB-lite"/>
    </source>
</evidence>
<accession>A0A8B8EQL6</accession>
<dbReference type="OrthoDB" id="6095194at2759"/>
<keyword evidence="4" id="KW-0472">Membrane</keyword>
<keyword evidence="4" id="KW-1133">Transmembrane helix</keyword>
<evidence type="ECO:0000256" key="2">
    <source>
        <dbReference type="PROSITE-ProRule" id="PRU00124"/>
    </source>
</evidence>
<feature type="disulfide bond" evidence="2">
    <location>
        <begin position="42"/>
        <end position="60"/>
    </location>
</feature>
<dbReference type="GeneID" id="111135993"/>
<dbReference type="Gene3D" id="4.10.400.10">
    <property type="entry name" value="Low-density Lipoprotein Receptor"/>
    <property type="match status" value="1"/>
</dbReference>
<feature type="region of interest" description="Disordered" evidence="3">
    <location>
        <begin position="124"/>
        <end position="147"/>
    </location>
</feature>
<evidence type="ECO:0000313" key="7">
    <source>
        <dbReference type="RefSeq" id="XP_022342235.1"/>
    </source>
</evidence>
<feature type="compositionally biased region" description="Basic residues" evidence="3">
    <location>
        <begin position="218"/>
        <end position="228"/>
    </location>
</feature>
<dbReference type="RefSeq" id="XP_022342234.1">
    <property type="nucleotide sequence ID" value="XM_022486526.1"/>
</dbReference>
<dbReference type="SUPFAM" id="SSF57424">
    <property type="entry name" value="LDL receptor-like module"/>
    <property type="match status" value="1"/>
</dbReference>